<dbReference type="KEGG" id="rsz:108861598"/>
<reference evidence="3" key="1">
    <citation type="journal article" date="2019" name="Database">
        <title>The radish genome database (RadishGD): an integrated information resource for radish genomics.</title>
        <authorList>
            <person name="Yu H.J."/>
            <person name="Baek S."/>
            <person name="Lee Y.J."/>
            <person name="Cho A."/>
            <person name="Mun J.H."/>
        </authorList>
    </citation>
    <scope>NUCLEOTIDE SEQUENCE [LARGE SCALE GENOMIC DNA]</scope>
    <source>
        <strain evidence="3">cv. WK10039</strain>
    </source>
</reference>
<dbReference type="NCBIfam" id="TIGR00756">
    <property type="entry name" value="PPR"/>
    <property type="match status" value="4"/>
</dbReference>
<feature type="repeat" description="PPR" evidence="2">
    <location>
        <begin position="387"/>
        <end position="421"/>
    </location>
</feature>
<keyword evidence="3" id="KW-1185">Reference proteome</keyword>
<dbReference type="Pfam" id="PF12854">
    <property type="entry name" value="PPR_1"/>
    <property type="match status" value="1"/>
</dbReference>
<keyword evidence="1" id="KW-0677">Repeat</keyword>
<dbReference type="Gene3D" id="1.25.40.10">
    <property type="entry name" value="Tetratricopeptide repeat domain"/>
    <property type="match status" value="2"/>
</dbReference>
<dbReference type="PANTHER" id="PTHR47937">
    <property type="entry name" value="PLASTID TRANSCRIPTIONALLY ACTIVE CHROMOSOME 2-LIKE PROTEIN"/>
    <property type="match status" value="1"/>
</dbReference>
<dbReference type="GeneID" id="108861598"/>
<dbReference type="RefSeq" id="XP_018491004.2">
    <property type="nucleotide sequence ID" value="XM_018635502.2"/>
</dbReference>
<dbReference type="AlphaFoldDB" id="A0A6J0P2I1"/>
<dbReference type="SUPFAM" id="SSF48452">
    <property type="entry name" value="TPR-like"/>
    <property type="match status" value="1"/>
</dbReference>
<evidence type="ECO:0000313" key="3">
    <source>
        <dbReference type="Proteomes" id="UP000504610"/>
    </source>
</evidence>
<evidence type="ECO:0000256" key="1">
    <source>
        <dbReference type="ARBA" id="ARBA00022737"/>
    </source>
</evidence>
<feature type="repeat" description="PPR" evidence="2">
    <location>
        <begin position="142"/>
        <end position="176"/>
    </location>
</feature>
<evidence type="ECO:0000256" key="2">
    <source>
        <dbReference type="PROSITE-ProRule" id="PRU00708"/>
    </source>
</evidence>
<evidence type="ECO:0000313" key="4">
    <source>
        <dbReference type="RefSeq" id="XP_018491004.2"/>
    </source>
</evidence>
<sequence>MFPGSNKLIIKTLTPRHQLSWTMSLLGRVVKNPTVSKVSKLYVPYPIGRDPSSLPKIDPNSRNCIDNRPISLRYRVSAMIEMSNLDEAASISRLAVSEELRANRDTVFICNSVIGAMCEAKRYDEALSMFNYFFNECQTVPNTLSCNLIMKAHCDQGCVDKALELYRHLVLDGRSSPGMETYVILTKALVDAKRLDEACDLVRSMGRCYFMVYDILIRGFLDIGRFVEASQIFEELKGSPNNSKLPWRDYHKAIALFQVSFIEYWFKQGKDEEAREIWAVLDMAELLNPIVGNRVLKLLVEHGKKTEAWELFELIKGICDSETVGIMLKSFSEKTIIPFKCVGKTCYRTIIACLCEQGKMSEAETFFAVMCYDLNNIDDELMALGPDVSTFRAMINGYVKVGRLDDAMKMLDKMKILNLRKLAIHRAS</sequence>
<name>A0A6J0P2I1_RAPSA</name>
<organism evidence="3 4">
    <name type="scientific">Raphanus sativus</name>
    <name type="common">Radish</name>
    <name type="synonym">Raphanus raphanistrum var. sativus</name>
    <dbReference type="NCBI Taxonomy" id="3726"/>
    <lineage>
        <taxon>Eukaryota</taxon>
        <taxon>Viridiplantae</taxon>
        <taxon>Streptophyta</taxon>
        <taxon>Embryophyta</taxon>
        <taxon>Tracheophyta</taxon>
        <taxon>Spermatophyta</taxon>
        <taxon>Magnoliopsida</taxon>
        <taxon>eudicotyledons</taxon>
        <taxon>Gunneridae</taxon>
        <taxon>Pentapetalae</taxon>
        <taxon>rosids</taxon>
        <taxon>malvids</taxon>
        <taxon>Brassicales</taxon>
        <taxon>Brassicaceae</taxon>
        <taxon>Brassiceae</taxon>
        <taxon>Raphanus</taxon>
    </lineage>
</organism>
<dbReference type="OrthoDB" id="1040063at2759"/>
<dbReference type="InterPro" id="IPR011990">
    <property type="entry name" value="TPR-like_helical_dom_sf"/>
</dbReference>
<gene>
    <name evidence="4" type="primary">LOC108861598</name>
</gene>
<dbReference type="PANTHER" id="PTHR47937:SF3">
    <property type="entry name" value="PENTACOTRIPEPTIDE-REPEAT REGION OF PRORP DOMAIN-CONTAINING PROTEIN"/>
    <property type="match status" value="1"/>
</dbReference>
<proteinExistence type="predicted"/>
<dbReference type="InterPro" id="IPR002885">
    <property type="entry name" value="PPR_rpt"/>
</dbReference>
<dbReference type="PROSITE" id="PS51375">
    <property type="entry name" value="PPR"/>
    <property type="match status" value="2"/>
</dbReference>
<dbReference type="Pfam" id="PF01535">
    <property type="entry name" value="PPR"/>
    <property type="match status" value="5"/>
</dbReference>
<protein>
    <submittedName>
        <fullName evidence="4">Pentatricopeptide repeat-containing protein At3g60960, mitochondrial-like</fullName>
    </submittedName>
</protein>
<accession>A0A6J0P2I1</accession>
<reference evidence="4" key="2">
    <citation type="submission" date="2025-08" db="UniProtKB">
        <authorList>
            <consortium name="RefSeq"/>
        </authorList>
    </citation>
    <scope>IDENTIFICATION</scope>
    <source>
        <tissue evidence="4">Leaf</tissue>
    </source>
</reference>
<dbReference type="InterPro" id="IPR052308">
    <property type="entry name" value="PPR_domain-containing"/>
</dbReference>
<dbReference type="Proteomes" id="UP000504610">
    <property type="component" value="Chromosome 5"/>
</dbReference>